<dbReference type="GO" id="GO:0005829">
    <property type="term" value="C:cytosol"/>
    <property type="evidence" value="ECO:0007669"/>
    <property type="project" value="TreeGrafter"/>
</dbReference>
<dbReference type="GO" id="GO:0005524">
    <property type="term" value="F:ATP binding"/>
    <property type="evidence" value="ECO:0007669"/>
    <property type="project" value="UniProtKB-KW"/>
</dbReference>
<dbReference type="PIRSF" id="PIRSF005647">
    <property type="entry name" value="CooC"/>
    <property type="match status" value="1"/>
</dbReference>
<gene>
    <name evidence="4" type="primary">cooC</name>
    <name evidence="4" type="ORF">NBG4_230006</name>
</gene>
<dbReference type="FunFam" id="3.40.50.300:FF:001573">
    <property type="entry name" value="Carbon monoxide dehydrogenase accessory protein CooC"/>
    <property type="match status" value="1"/>
</dbReference>
<dbReference type="InterPro" id="IPR002586">
    <property type="entry name" value="CobQ/CobB/MinD/ParA_Nub-bd_dom"/>
</dbReference>
<dbReference type="AlphaFoldDB" id="A0A2U3QG55"/>
<dbReference type="InterPro" id="IPR014433">
    <property type="entry name" value="CooC"/>
</dbReference>
<keyword evidence="1" id="KW-0547">Nucleotide-binding</keyword>
<keyword evidence="5" id="KW-1185">Reference proteome</keyword>
<proteinExistence type="predicted"/>
<dbReference type="GO" id="GO:0009898">
    <property type="term" value="C:cytoplasmic side of plasma membrane"/>
    <property type="evidence" value="ECO:0007669"/>
    <property type="project" value="TreeGrafter"/>
</dbReference>
<dbReference type="CDD" id="cd02034">
    <property type="entry name" value="CooC1"/>
    <property type="match status" value="1"/>
</dbReference>
<reference evidence="5" key="1">
    <citation type="submission" date="2018-03" db="EMBL/GenBank/DDBJ databases">
        <authorList>
            <person name="Zecchin S."/>
        </authorList>
    </citation>
    <scope>NUCLEOTIDE SEQUENCE [LARGE SCALE GENOMIC DNA]</scope>
</reference>
<dbReference type="SUPFAM" id="SSF52540">
    <property type="entry name" value="P-loop containing nucleoside triphosphate hydrolases"/>
    <property type="match status" value="1"/>
</dbReference>
<evidence type="ECO:0000256" key="1">
    <source>
        <dbReference type="ARBA" id="ARBA00022741"/>
    </source>
</evidence>
<dbReference type="EMBL" id="OUUY01000068">
    <property type="protein sequence ID" value="SPQ00407.1"/>
    <property type="molecule type" value="Genomic_DNA"/>
</dbReference>
<evidence type="ECO:0000313" key="4">
    <source>
        <dbReference type="EMBL" id="SPQ00407.1"/>
    </source>
</evidence>
<dbReference type="InterPro" id="IPR050625">
    <property type="entry name" value="ParA/MinD_ATPase"/>
</dbReference>
<dbReference type="Gene3D" id="3.40.50.300">
    <property type="entry name" value="P-loop containing nucleotide triphosphate hydrolases"/>
    <property type="match status" value="1"/>
</dbReference>
<sequence length="276" mass="29187">MIHKYGKLYEGKDNTDMKIAVTGKGGVGKTTLAAVLSFLFASEGKKVIAVDADPDANLASALGISREEASKIRPIADLGELIEERTGSKPGSMGGVFKLNPKVDDLPEGFGHKVDGITLLVMGKTKAAASGCYCPESVFLKRLLKHLVVERNEVVIVDMEAGIEHLTRGTAGAVDAFIVVVEPGQRSIQTASVVRAMAGELGVRNVFVVANKVRSGKDVEFVKRGIGDVELAGHISFSDLIMEADIQGVSPFGHSTATVEEIRGIKSAVEKALEVS</sequence>
<dbReference type="GO" id="GO:0016887">
    <property type="term" value="F:ATP hydrolysis activity"/>
    <property type="evidence" value="ECO:0007669"/>
    <property type="project" value="TreeGrafter"/>
</dbReference>
<organism evidence="4 5">
    <name type="scientific">Candidatus Sulfobium mesophilum</name>
    <dbReference type="NCBI Taxonomy" id="2016548"/>
    <lineage>
        <taxon>Bacteria</taxon>
        <taxon>Pseudomonadati</taxon>
        <taxon>Nitrospirota</taxon>
        <taxon>Nitrospiria</taxon>
        <taxon>Nitrospirales</taxon>
        <taxon>Nitrospiraceae</taxon>
        <taxon>Candidatus Sulfobium</taxon>
    </lineage>
</organism>
<dbReference type="GO" id="GO:0051782">
    <property type="term" value="P:negative regulation of cell division"/>
    <property type="evidence" value="ECO:0007669"/>
    <property type="project" value="TreeGrafter"/>
</dbReference>
<dbReference type="PANTHER" id="PTHR43384:SF6">
    <property type="entry name" value="SEPTUM SITE-DETERMINING PROTEIN MIND HOMOLOG, CHLOROPLASTIC"/>
    <property type="match status" value="1"/>
</dbReference>
<dbReference type="PANTHER" id="PTHR43384">
    <property type="entry name" value="SEPTUM SITE-DETERMINING PROTEIN MIND HOMOLOG, CHLOROPLASTIC-RELATED"/>
    <property type="match status" value="1"/>
</dbReference>
<evidence type="ECO:0000256" key="2">
    <source>
        <dbReference type="ARBA" id="ARBA00022840"/>
    </source>
</evidence>
<dbReference type="Pfam" id="PF01656">
    <property type="entry name" value="CbiA"/>
    <property type="match status" value="1"/>
</dbReference>
<protein>
    <submittedName>
        <fullName evidence="4">Carbon monoxide dehydrogenase accessory protein CooC, required for Ni insertion into CODH</fullName>
        <ecNumber evidence="4">1.2.7.4</ecNumber>
    </submittedName>
</protein>
<keyword evidence="4" id="KW-0560">Oxidoreductase</keyword>
<dbReference type="GO" id="GO:0043885">
    <property type="term" value="F:anaerobic carbon-monoxide dehydrogenase activity"/>
    <property type="evidence" value="ECO:0007669"/>
    <property type="project" value="UniProtKB-EC"/>
</dbReference>
<feature type="domain" description="CobQ/CobB/MinD/ParA nucleotide binding" evidence="3">
    <location>
        <begin position="20"/>
        <end position="249"/>
    </location>
</feature>
<dbReference type="InterPro" id="IPR027417">
    <property type="entry name" value="P-loop_NTPase"/>
</dbReference>
<accession>A0A2U3QG55</accession>
<dbReference type="EC" id="1.2.7.4" evidence="4"/>
<dbReference type="Proteomes" id="UP000245125">
    <property type="component" value="Unassembled WGS sequence"/>
</dbReference>
<evidence type="ECO:0000259" key="3">
    <source>
        <dbReference type="Pfam" id="PF01656"/>
    </source>
</evidence>
<keyword evidence="2" id="KW-0067">ATP-binding</keyword>
<name>A0A2U3QG55_9BACT</name>
<evidence type="ECO:0000313" key="5">
    <source>
        <dbReference type="Proteomes" id="UP000245125"/>
    </source>
</evidence>